<dbReference type="Gene3D" id="2.80.10.50">
    <property type="match status" value="1"/>
</dbReference>
<reference evidence="4" key="1">
    <citation type="journal article" date="2014" name="Int. J. Syst. Evol. Microbiol.">
        <title>Complete genome sequence of Corynebacterium casei LMG S-19264T (=DSM 44701T), isolated from a smear-ripened cheese.</title>
        <authorList>
            <consortium name="US DOE Joint Genome Institute (JGI-PGF)"/>
            <person name="Walter F."/>
            <person name="Albersmeier A."/>
            <person name="Kalinowski J."/>
            <person name="Ruckert C."/>
        </authorList>
    </citation>
    <scope>NUCLEOTIDE SEQUENCE</scope>
    <source>
        <strain evidence="4">CGMCC 4.7299</strain>
    </source>
</reference>
<accession>A0A8J3FR17</accession>
<dbReference type="AlphaFoldDB" id="A0A8J3FR17"/>
<comment type="caution">
    <text evidence="4">The sequence shown here is derived from an EMBL/GenBank/DDBJ whole genome shotgun (WGS) entry which is preliminary data.</text>
</comment>
<dbReference type="InterPro" id="IPR007934">
    <property type="entry name" value="AbfB_ABD"/>
</dbReference>
<feature type="region of interest" description="Disordered" evidence="1">
    <location>
        <begin position="1"/>
        <end position="35"/>
    </location>
</feature>
<feature type="domain" description="Alpha-L-arabinofuranosidase B arabinose-binding" evidence="3">
    <location>
        <begin position="183"/>
        <end position="296"/>
    </location>
</feature>
<keyword evidence="2" id="KW-1133">Transmembrane helix</keyword>
<evidence type="ECO:0000256" key="1">
    <source>
        <dbReference type="SAM" id="MobiDB-lite"/>
    </source>
</evidence>
<dbReference type="EMBL" id="BMMX01000029">
    <property type="protein sequence ID" value="GGL08104.1"/>
    <property type="molecule type" value="Genomic_DNA"/>
</dbReference>
<keyword evidence="5" id="KW-1185">Reference proteome</keyword>
<dbReference type="SUPFAM" id="SSF110221">
    <property type="entry name" value="AbfB domain"/>
    <property type="match status" value="1"/>
</dbReference>
<proteinExistence type="predicted"/>
<dbReference type="Proteomes" id="UP000656042">
    <property type="component" value="Unassembled WGS sequence"/>
</dbReference>
<evidence type="ECO:0000313" key="4">
    <source>
        <dbReference type="EMBL" id="GGL08104.1"/>
    </source>
</evidence>
<dbReference type="GO" id="GO:0046373">
    <property type="term" value="P:L-arabinose metabolic process"/>
    <property type="evidence" value="ECO:0007669"/>
    <property type="project" value="InterPro"/>
</dbReference>
<evidence type="ECO:0000259" key="3">
    <source>
        <dbReference type="Pfam" id="PF05270"/>
    </source>
</evidence>
<dbReference type="RefSeq" id="WP_189081580.1">
    <property type="nucleotide sequence ID" value="NZ_BMMX01000029.1"/>
</dbReference>
<organism evidence="4 5">
    <name type="scientific">Mangrovihabitans endophyticus</name>
    <dbReference type="NCBI Taxonomy" id="1751298"/>
    <lineage>
        <taxon>Bacteria</taxon>
        <taxon>Bacillati</taxon>
        <taxon>Actinomycetota</taxon>
        <taxon>Actinomycetes</taxon>
        <taxon>Micromonosporales</taxon>
        <taxon>Micromonosporaceae</taxon>
        <taxon>Mangrovihabitans</taxon>
    </lineage>
</organism>
<dbReference type="InterPro" id="IPR036195">
    <property type="entry name" value="AbfB_ABD_sf"/>
</dbReference>
<gene>
    <name evidence="4" type="ORF">GCM10012284_48200</name>
</gene>
<evidence type="ECO:0000313" key="5">
    <source>
        <dbReference type="Proteomes" id="UP000656042"/>
    </source>
</evidence>
<reference evidence="4" key="2">
    <citation type="submission" date="2020-09" db="EMBL/GenBank/DDBJ databases">
        <authorList>
            <person name="Sun Q."/>
            <person name="Zhou Y."/>
        </authorList>
    </citation>
    <scope>NUCLEOTIDE SEQUENCE</scope>
    <source>
        <strain evidence="4">CGMCC 4.7299</strain>
    </source>
</reference>
<evidence type="ECO:0000256" key="2">
    <source>
        <dbReference type="SAM" id="Phobius"/>
    </source>
</evidence>
<sequence>MSTQGDSSAPLRVGGWIPPQDPASPESSLPPEAPTAGAADTVVLHLPAPADTPTTSGPRRPVLTACAALGVLIITGIAAYTLGRPGGIGTPRFMAQPPASTAPAATPATTAPASAHAAEPLPSLTQVAARETSTPAAAASPSAGARSKPATSKKPAASATPTTQAPHRGPLPVGSSAGLEPSGMPGYRLRHRNHRGRVDRITTRSSALDRADSTFAVRAGLADDSCVSLESTNYPGQFLRHRNSRLWLDRRDGSALYAADATFCPVEGRLGDSVLLRSKNYPDRYLAVRHGQVSLSRHATPFTVRPAL</sequence>
<name>A0A8J3FR17_9ACTN</name>
<dbReference type="Pfam" id="PF05270">
    <property type="entry name" value="AbfB"/>
    <property type="match status" value="1"/>
</dbReference>
<feature type="transmembrane region" description="Helical" evidence="2">
    <location>
        <begin position="62"/>
        <end position="82"/>
    </location>
</feature>
<dbReference type="GO" id="GO:0046556">
    <property type="term" value="F:alpha-L-arabinofuranosidase activity"/>
    <property type="evidence" value="ECO:0007669"/>
    <property type="project" value="InterPro"/>
</dbReference>
<keyword evidence="2" id="KW-0472">Membrane</keyword>
<keyword evidence="2" id="KW-0812">Transmembrane</keyword>
<dbReference type="CDD" id="cd23399">
    <property type="entry name" value="beta-trefoil_ABD_ABFB"/>
    <property type="match status" value="1"/>
</dbReference>
<protein>
    <recommendedName>
        <fullName evidence="3">Alpha-L-arabinofuranosidase B arabinose-binding domain-containing protein</fullName>
    </recommendedName>
</protein>
<feature type="compositionally biased region" description="Low complexity" evidence="1">
    <location>
        <begin position="95"/>
        <end position="163"/>
    </location>
</feature>
<feature type="region of interest" description="Disordered" evidence="1">
    <location>
        <begin position="91"/>
        <end position="190"/>
    </location>
</feature>